<dbReference type="RefSeq" id="XP_025033029.1">
    <property type="nucleotide sequence ID" value="XM_025177261.1"/>
</dbReference>
<dbReference type="InterPro" id="IPR029069">
    <property type="entry name" value="HotDog_dom_sf"/>
</dbReference>
<dbReference type="KEGG" id="pbi:103055025"/>
<organism evidence="4 5">
    <name type="scientific">Python bivittatus</name>
    <name type="common">Burmese python</name>
    <name type="synonym">Python molurus bivittatus</name>
    <dbReference type="NCBI Taxonomy" id="176946"/>
    <lineage>
        <taxon>Eukaryota</taxon>
        <taxon>Metazoa</taxon>
        <taxon>Chordata</taxon>
        <taxon>Craniata</taxon>
        <taxon>Vertebrata</taxon>
        <taxon>Euteleostomi</taxon>
        <taxon>Lepidosauria</taxon>
        <taxon>Squamata</taxon>
        <taxon>Bifurcata</taxon>
        <taxon>Unidentata</taxon>
        <taxon>Episquamata</taxon>
        <taxon>Toxicofera</taxon>
        <taxon>Serpentes</taxon>
        <taxon>Henophidia</taxon>
        <taxon>Pythonidae</taxon>
        <taxon>Python</taxon>
    </lineage>
</organism>
<dbReference type="Gene3D" id="2.40.160.210">
    <property type="entry name" value="Acyl-CoA thioesterase, double hotdog domain"/>
    <property type="match status" value="1"/>
</dbReference>
<dbReference type="Pfam" id="PF13622">
    <property type="entry name" value="4HBT_3"/>
    <property type="match status" value="1"/>
</dbReference>
<dbReference type="PANTHER" id="PTHR11066">
    <property type="entry name" value="ACYL-COA THIOESTERASE"/>
    <property type="match status" value="1"/>
</dbReference>
<dbReference type="CTD" id="10005"/>
<evidence type="ECO:0000259" key="3">
    <source>
        <dbReference type="Pfam" id="PF13622"/>
    </source>
</evidence>
<reference evidence="5" key="1">
    <citation type="submission" date="2025-08" db="UniProtKB">
        <authorList>
            <consortium name="RefSeq"/>
        </authorList>
    </citation>
    <scope>IDENTIFICATION</scope>
    <source>
        <tissue evidence="5">Liver</tissue>
    </source>
</reference>
<sequence>DKEEVKRNGECKGYSHGNPVFPWGAHCRHFWLLGDPTVPVLYQVERTRTGRSFSVRSVKAIQHGKPIFICQASFQRAQASPVQHQFHMPAVPLPEELLTQEQLIQRYLRDPNLLERYRQGLRRMLAQEVPIEMKPVNPPDFFHKNPQEPKQLFWVRAKGYIGKTCVRPPACLSTSELVTPCSWADPREGSVNLKKQRCSFGSREVLWRTCLLPSRELFPPSPSEGQHLWTPLMSSAGVPVVAPPVGRRTPALRALCFSSPLLPPGGCRGLVHGRLWRRDGVLAASCAQEGVIRVQEQPTASKL</sequence>
<feature type="domain" description="Acyl-CoA thioesterase-like N-terminal HotDog" evidence="3">
    <location>
        <begin position="32"/>
        <end position="75"/>
    </location>
</feature>
<gene>
    <name evidence="5" type="primary">ACOT8</name>
</gene>
<dbReference type="AlphaFoldDB" id="A0A9F5JCY6"/>
<dbReference type="PANTHER" id="PTHR11066:SF34">
    <property type="entry name" value="ACYL-COENZYME A THIOESTERASE 8"/>
    <property type="match status" value="1"/>
</dbReference>
<evidence type="ECO:0000313" key="5">
    <source>
        <dbReference type="RefSeq" id="XP_025033029.1"/>
    </source>
</evidence>
<name>A0A9F5JCY6_PYTBI</name>
<keyword evidence="2" id="KW-0378">Hydrolase</keyword>
<dbReference type="SUPFAM" id="SSF54637">
    <property type="entry name" value="Thioesterase/thiol ester dehydrase-isomerase"/>
    <property type="match status" value="3"/>
</dbReference>
<evidence type="ECO:0000256" key="1">
    <source>
        <dbReference type="ARBA" id="ARBA00006538"/>
    </source>
</evidence>
<dbReference type="GO" id="GO:0009062">
    <property type="term" value="P:fatty acid catabolic process"/>
    <property type="evidence" value="ECO:0007669"/>
    <property type="project" value="TreeGrafter"/>
</dbReference>
<comment type="similarity">
    <text evidence="1">Belongs to the C/M/P thioester hydrolase family.</text>
</comment>
<dbReference type="GO" id="GO:0006637">
    <property type="term" value="P:acyl-CoA metabolic process"/>
    <property type="evidence" value="ECO:0007669"/>
    <property type="project" value="InterPro"/>
</dbReference>
<dbReference type="Gene3D" id="3.10.129.10">
    <property type="entry name" value="Hotdog Thioesterase"/>
    <property type="match status" value="1"/>
</dbReference>
<protein>
    <submittedName>
        <fullName evidence="5">Acyl-coenzyme A thioesterase 8</fullName>
    </submittedName>
</protein>
<dbReference type="InterPro" id="IPR003703">
    <property type="entry name" value="Acyl_CoA_thio"/>
</dbReference>
<dbReference type="InterPro" id="IPR049449">
    <property type="entry name" value="TesB_ACOT8-like_N"/>
</dbReference>
<dbReference type="InterPro" id="IPR042171">
    <property type="entry name" value="Acyl-CoA_hotdog"/>
</dbReference>
<feature type="non-terminal residue" evidence="5">
    <location>
        <position position="1"/>
    </location>
</feature>
<evidence type="ECO:0000256" key="2">
    <source>
        <dbReference type="ARBA" id="ARBA00022801"/>
    </source>
</evidence>
<dbReference type="GeneID" id="103055025"/>
<dbReference type="GO" id="GO:0005782">
    <property type="term" value="C:peroxisomal matrix"/>
    <property type="evidence" value="ECO:0007669"/>
    <property type="project" value="TreeGrafter"/>
</dbReference>
<dbReference type="OMA" id="WHRYEVH"/>
<dbReference type="Proteomes" id="UP000695026">
    <property type="component" value="Unplaced"/>
</dbReference>
<dbReference type="CDD" id="cd03445">
    <property type="entry name" value="Thioesterase_II_repeat2"/>
    <property type="match status" value="1"/>
</dbReference>
<evidence type="ECO:0000313" key="4">
    <source>
        <dbReference type="Proteomes" id="UP000695026"/>
    </source>
</evidence>
<proteinExistence type="inferred from homology"/>
<dbReference type="OrthoDB" id="68328at2759"/>
<dbReference type="GO" id="GO:0047617">
    <property type="term" value="F:fatty acyl-CoA hydrolase activity"/>
    <property type="evidence" value="ECO:0007669"/>
    <property type="project" value="InterPro"/>
</dbReference>
<accession>A0A9F5JCY6</accession>
<keyword evidence="4" id="KW-1185">Reference proteome</keyword>